<dbReference type="EMBL" id="VJVW01000002">
    <property type="protein sequence ID" value="MUP42200.1"/>
    <property type="molecule type" value="Genomic_DNA"/>
</dbReference>
<dbReference type="PANTHER" id="PTHR45947:SF3">
    <property type="entry name" value="SULFOQUINOVOSYL TRANSFERASE SQD2"/>
    <property type="match status" value="1"/>
</dbReference>
<proteinExistence type="predicted"/>
<dbReference type="GO" id="GO:0016757">
    <property type="term" value="F:glycosyltransferase activity"/>
    <property type="evidence" value="ECO:0007669"/>
    <property type="project" value="InterPro"/>
</dbReference>
<accession>A0A7K1LNT0</accession>
<organism evidence="3 4">
    <name type="scientific">Christiangramia aestuarii</name>
    <dbReference type="NCBI Taxonomy" id="1028746"/>
    <lineage>
        <taxon>Bacteria</taxon>
        <taxon>Pseudomonadati</taxon>
        <taxon>Bacteroidota</taxon>
        <taxon>Flavobacteriia</taxon>
        <taxon>Flavobacteriales</taxon>
        <taxon>Flavobacteriaceae</taxon>
        <taxon>Christiangramia</taxon>
    </lineage>
</organism>
<dbReference type="PANTHER" id="PTHR45947">
    <property type="entry name" value="SULFOQUINOVOSYL TRANSFERASE SQD2"/>
    <property type="match status" value="1"/>
</dbReference>
<gene>
    <name evidence="3" type="ORF">FLP08_06415</name>
</gene>
<dbReference type="OrthoDB" id="798298at2"/>
<dbReference type="AlphaFoldDB" id="A0A7K1LNT0"/>
<keyword evidence="4" id="KW-1185">Reference proteome</keyword>
<dbReference type="InterPro" id="IPR001296">
    <property type="entry name" value="Glyco_trans_1"/>
</dbReference>
<dbReference type="InterPro" id="IPR028098">
    <property type="entry name" value="Glyco_trans_4-like_N"/>
</dbReference>
<evidence type="ECO:0000259" key="1">
    <source>
        <dbReference type="Pfam" id="PF00534"/>
    </source>
</evidence>
<dbReference type="Proteomes" id="UP000460416">
    <property type="component" value="Unassembled WGS sequence"/>
</dbReference>
<feature type="domain" description="Glycosyltransferase subfamily 4-like N-terminal" evidence="2">
    <location>
        <begin position="37"/>
        <end position="178"/>
    </location>
</feature>
<comment type="caution">
    <text evidence="3">The sequence shown here is derived from an EMBL/GenBank/DDBJ whole genome shotgun (WGS) entry which is preliminary data.</text>
</comment>
<dbReference type="SUPFAM" id="SSF53756">
    <property type="entry name" value="UDP-Glycosyltransferase/glycogen phosphorylase"/>
    <property type="match status" value="1"/>
</dbReference>
<dbReference type="InterPro" id="IPR050194">
    <property type="entry name" value="Glycosyltransferase_grp1"/>
</dbReference>
<dbReference type="Pfam" id="PF00534">
    <property type="entry name" value="Glycos_transf_1"/>
    <property type="match status" value="1"/>
</dbReference>
<evidence type="ECO:0000259" key="2">
    <source>
        <dbReference type="Pfam" id="PF13439"/>
    </source>
</evidence>
<dbReference type="CDD" id="cd03801">
    <property type="entry name" value="GT4_PimA-like"/>
    <property type="match status" value="1"/>
</dbReference>
<dbReference type="Pfam" id="PF13439">
    <property type="entry name" value="Glyco_transf_4"/>
    <property type="match status" value="1"/>
</dbReference>
<feature type="domain" description="Glycosyl transferase family 1" evidence="1">
    <location>
        <begin position="190"/>
        <end position="349"/>
    </location>
</feature>
<name>A0A7K1LNT0_9FLAO</name>
<keyword evidence="3" id="KW-0808">Transferase</keyword>
<protein>
    <submittedName>
        <fullName evidence="3">Glycosyltransferase family 4 protein</fullName>
    </submittedName>
</protein>
<reference evidence="3 4" key="1">
    <citation type="submission" date="2019-07" db="EMBL/GenBank/DDBJ databases">
        <title>Gramella aestuarii sp. nov., isolated from a tidal flat, and emended description of Gramella echinicola.</title>
        <authorList>
            <person name="Liu L."/>
        </authorList>
    </citation>
    <scope>NUCLEOTIDE SEQUENCE [LARGE SCALE GENOMIC DNA]</scope>
    <source>
        <strain evidence="3 4">BS12</strain>
    </source>
</reference>
<evidence type="ECO:0000313" key="3">
    <source>
        <dbReference type="EMBL" id="MUP42200.1"/>
    </source>
</evidence>
<sequence length="386" mass="43489">MSNTFKIGLIASTHLPKLGGMQIVNHLLAQKSIRESDLRFTIMSPVDGFKSKDYGYDFIKLRKLSYVTHRWYLEQIKWFSRYNGFNILHGSMLNMGGYLAMKASQELNKPCIVHSHGGDVQVEASIGYGATLQNHVKERIVKTINYSDKIIAVSSLNKNNIIELGANPDKVEIIHNPVLAKEISEVPFQDMRIKYKISPDEFVIMTLGRNHPVKRMKLLFKAIKKLKHLRIKCICIGPKGDYERLLNDYNIKEQVILTGMIPSVPKLQLELPNSELINTMKACDIFVSTSYVEAFSGAALEALACGIPIVVGKKHGVCDVIEENMNGYFFNDQISNPDNQLANLLESLYYKRSELNNRSLAIAKSVANLTVENSLHQLSGIYHSTV</sequence>
<dbReference type="RefSeq" id="WP_156275165.1">
    <property type="nucleotide sequence ID" value="NZ_BAABGI010000001.1"/>
</dbReference>
<dbReference type="Gene3D" id="3.40.50.2000">
    <property type="entry name" value="Glycogen Phosphorylase B"/>
    <property type="match status" value="2"/>
</dbReference>
<evidence type="ECO:0000313" key="4">
    <source>
        <dbReference type="Proteomes" id="UP000460416"/>
    </source>
</evidence>